<keyword evidence="6" id="KW-1185">Reference proteome</keyword>
<keyword evidence="1" id="KW-0805">Transcription regulation</keyword>
<dbReference type="EMBL" id="ADKX01000012">
    <property type="protein sequence ID" value="EFW05833.1"/>
    <property type="molecule type" value="Genomic_DNA"/>
</dbReference>
<dbReference type="GO" id="GO:0003700">
    <property type="term" value="F:DNA-binding transcription factor activity"/>
    <property type="evidence" value="ECO:0007669"/>
    <property type="project" value="InterPro"/>
</dbReference>
<dbReference type="eggNOG" id="COG2207">
    <property type="taxonomic scope" value="Bacteria"/>
</dbReference>
<dbReference type="PANTHER" id="PTHR43280">
    <property type="entry name" value="ARAC-FAMILY TRANSCRIPTIONAL REGULATOR"/>
    <property type="match status" value="1"/>
</dbReference>
<dbReference type="GO" id="GO:0043565">
    <property type="term" value="F:sequence-specific DNA binding"/>
    <property type="evidence" value="ECO:0007669"/>
    <property type="project" value="InterPro"/>
</dbReference>
<gene>
    <name evidence="5" type="ORF">HMPREF9488_00800</name>
</gene>
<dbReference type="STRING" id="100884.GCA_000269565_00903"/>
<dbReference type="Pfam" id="PF02311">
    <property type="entry name" value="AraC_binding"/>
    <property type="match status" value="1"/>
</dbReference>
<evidence type="ECO:0000313" key="5">
    <source>
        <dbReference type="EMBL" id="EFW05833.1"/>
    </source>
</evidence>
<dbReference type="AlphaFoldDB" id="E7G7R2"/>
<dbReference type="SUPFAM" id="SSF51182">
    <property type="entry name" value="RmlC-like cupins"/>
    <property type="match status" value="1"/>
</dbReference>
<reference evidence="5 6" key="1">
    <citation type="submission" date="2010-12" db="EMBL/GenBank/DDBJ databases">
        <title>The Genome Sequence of Coprobacillus sp. strain 29_1.</title>
        <authorList>
            <consortium name="The Broad Institute Genome Sequencing Platform"/>
            <person name="Earl A."/>
            <person name="Ward D."/>
            <person name="Feldgarden M."/>
            <person name="Gevers D."/>
            <person name="Daigneault M."/>
            <person name="Sibley C.D."/>
            <person name="White A."/>
            <person name="Strauss J."/>
            <person name="Allen-Vercoe E."/>
            <person name="Young S.K."/>
            <person name="Zeng Q."/>
            <person name="Gargeya S."/>
            <person name="Fitzgerald M."/>
            <person name="Haas B."/>
            <person name="Abouelleil A."/>
            <person name="Alvarado L."/>
            <person name="Arachchi H.M."/>
            <person name="Berlin A."/>
            <person name="Brown A."/>
            <person name="Chapman S.B."/>
            <person name="Chen Z."/>
            <person name="Dunbar C."/>
            <person name="Freedman E."/>
            <person name="Gearin G."/>
            <person name="Gellesch M."/>
            <person name="Goldberg J."/>
            <person name="Griggs A."/>
            <person name="Gujja S."/>
            <person name="Heilman E."/>
            <person name="Heiman D."/>
            <person name="Howarth C."/>
            <person name="Larson L."/>
            <person name="Lui A."/>
            <person name="MacDonald P.J.P."/>
            <person name="Mehta T."/>
            <person name="Montmayeur A."/>
            <person name="Murphy C."/>
            <person name="Neiman D."/>
            <person name="Pearson M."/>
            <person name="Priest M."/>
            <person name="Roberts A."/>
            <person name="Saif S."/>
            <person name="Shea T."/>
            <person name="Shenoy N."/>
            <person name="Sisk P."/>
            <person name="Stolte C."/>
            <person name="Sykes S."/>
            <person name="White J."/>
            <person name="Yandava C."/>
            <person name="Nusbaum C."/>
            <person name="Birren B."/>
        </authorList>
    </citation>
    <scope>NUCLEOTIDE SEQUENCE [LARGE SCALE GENOMIC DNA]</scope>
    <source>
        <strain evidence="5 6">29_1</strain>
    </source>
</reference>
<dbReference type="Gene3D" id="1.10.10.60">
    <property type="entry name" value="Homeodomain-like"/>
    <property type="match status" value="1"/>
</dbReference>
<evidence type="ECO:0000256" key="3">
    <source>
        <dbReference type="ARBA" id="ARBA00023163"/>
    </source>
</evidence>
<dbReference type="HOGENOM" id="CLU_000445_88_0_9"/>
<dbReference type="Proteomes" id="UP000003157">
    <property type="component" value="Unassembled WGS sequence"/>
</dbReference>
<evidence type="ECO:0000256" key="1">
    <source>
        <dbReference type="ARBA" id="ARBA00023015"/>
    </source>
</evidence>
<sequence>MLREDILEKLVYFTDEEIDNLNGRNTVDRSIYLHADSHIIDCYKLLGEHQQLGVRKHTRFIEYPMHRHNYIELMYVYGGSMTHIINEQQITIHEGELLLLNQNIEHSIEYCHENDIIFNFIIKPEFLEFLSYMAEEENDVFHFIFSSLYSYDNDGEFLIFKLQGNELIQSYIEAIITTIYEPQINNSLEQKLLVGLLLTELMKHPEYIETYQTNSYEKLISSTILQYIATSYQEGSLAVLSNLLHLPDYKVCKIIKKQTGQTFKQLVQNERLKNAVHLLKSTHMPVTDIMLEVGYENMTYFYKIFKNEFKMTPHIYREKYSSLAK</sequence>
<dbReference type="RefSeq" id="WP_008787916.1">
    <property type="nucleotide sequence ID" value="NZ_AKCB01000001.1"/>
</dbReference>
<organism evidence="5 6">
    <name type="scientific">Coprobacillus cateniformis</name>
    <dbReference type="NCBI Taxonomy" id="100884"/>
    <lineage>
        <taxon>Bacteria</taxon>
        <taxon>Bacillati</taxon>
        <taxon>Bacillota</taxon>
        <taxon>Erysipelotrichia</taxon>
        <taxon>Erysipelotrichales</taxon>
        <taxon>Coprobacillaceae</taxon>
        <taxon>Coprobacillus</taxon>
    </lineage>
</organism>
<dbReference type="SUPFAM" id="SSF46689">
    <property type="entry name" value="Homeodomain-like"/>
    <property type="match status" value="1"/>
</dbReference>
<dbReference type="OrthoDB" id="9816335at2"/>
<dbReference type="InterPro" id="IPR003313">
    <property type="entry name" value="AraC-bd"/>
</dbReference>
<dbReference type="GeneID" id="78228789"/>
<dbReference type="PANTHER" id="PTHR43280:SF34">
    <property type="entry name" value="ARAC-FAMILY TRANSCRIPTIONAL REGULATOR"/>
    <property type="match status" value="1"/>
</dbReference>
<dbReference type="InterPro" id="IPR018060">
    <property type="entry name" value="HTH_AraC"/>
</dbReference>
<evidence type="ECO:0000256" key="2">
    <source>
        <dbReference type="ARBA" id="ARBA00023125"/>
    </source>
</evidence>
<dbReference type="SMART" id="SM00342">
    <property type="entry name" value="HTH_ARAC"/>
    <property type="match status" value="1"/>
</dbReference>
<keyword evidence="3" id="KW-0804">Transcription</keyword>
<name>E7G7R2_9FIRM</name>
<protein>
    <recommendedName>
        <fullName evidence="4">HTH araC/xylS-type domain-containing protein</fullName>
    </recommendedName>
</protein>
<feature type="domain" description="HTH araC/xylS-type" evidence="4">
    <location>
        <begin position="222"/>
        <end position="319"/>
    </location>
</feature>
<evidence type="ECO:0000259" key="4">
    <source>
        <dbReference type="PROSITE" id="PS01124"/>
    </source>
</evidence>
<dbReference type="Gene3D" id="2.60.120.10">
    <property type="entry name" value="Jelly Rolls"/>
    <property type="match status" value="1"/>
</dbReference>
<dbReference type="InterPro" id="IPR009057">
    <property type="entry name" value="Homeodomain-like_sf"/>
</dbReference>
<dbReference type="InterPro" id="IPR014710">
    <property type="entry name" value="RmlC-like_jellyroll"/>
</dbReference>
<accession>E7G7R2</accession>
<comment type="caution">
    <text evidence="5">The sequence shown here is derived from an EMBL/GenBank/DDBJ whole genome shotgun (WGS) entry which is preliminary data.</text>
</comment>
<dbReference type="PROSITE" id="PS01124">
    <property type="entry name" value="HTH_ARAC_FAMILY_2"/>
    <property type="match status" value="1"/>
</dbReference>
<dbReference type="InterPro" id="IPR011051">
    <property type="entry name" value="RmlC_Cupin_sf"/>
</dbReference>
<keyword evidence="2" id="KW-0238">DNA-binding</keyword>
<evidence type="ECO:0000313" key="6">
    <source>
        <dbReference type="Proteomes" id="UP000003157"/>
    </source>
</evidence>
<dbReference type="Pfam" id="PF12833">
    <property type="entry name" value="HTH_18"/>
    <property type="match status" value="1"/>
</dbReference>
<proteinExistence type="predicted"/>